<name>A0A0M0BR70_9ARCH</name>
<protein>
    <recommendedName>
        <fullName evidence="3">L-2-amino-thiazoline-4-carboxylic acid hydrolase</fullName>
    </recommendedName>
</protein>
<reference evidence="1 2" key="1">
    <citation type="submission" date="2015-06" db="EMBL/GenBank/DDBJ databases">
        <title>New insights into the roles of widespread benthic archaea in carbon and nitrogen cycling.</title>
        <authorList>
            <person name="Lazar C.S."/>
            <person name="Baker B.J."/>
            <person name="Seitz K.W."/>
            <person name="Hyde A.S."/>
            <person name="Dick G.J."/>
            <person name="Hinrichs K.-U."/>
            <person name="Teske A.P."/>
        </authorList>
    </citation>
    <scope>NUCLEOTIDE SEQUENCE [LARGE SCALE GENOMIC DNA]</scope>
    <source>
        <strain evidence="1">DG-45</strain>
    </source>
</reference>
<dbReference type="AlphaFoldDB" id="A0A0M0BR70"/>
<gene>
    <name evidence="1" type="ORF">AC482_02725</name>
</gene>
<evidence type="ECO:0008006" key="3">
    <source>
        <dbReference type="Google" id="ProtNLM"/>
    </source>
</evidence>
<sequence>MTEAEEKMVPLSEAENEVKVVTHRLTLLHLAYARTLVDEFGWERGKQLVLNAIKEYGRRVADRTERGFQSLPKYGFWERREGRPSLCELGKLVLEYGEEDIGSLYCLIDPAKTMFANPEEKLIHTRCLTVGDDRCEFETVPTTERDREDFFAEDMDWSHVDPRIDEYYKKKEGRTR</sequence>
<accession>A0A0M0BR70</accession>
<dbReference type="Proteomes" id="UP000037210">
    <property type="component" value="Unassembled WGS sequence"/>
</dbReference>
<comment type="caution">
    <text evidence="1">The sequence shown here is derived from an EMBL/GenBank/DDBJ whole genome shotgun (WGS) entry which is preliminary data.</text>
</comment>
<organism evidence="1 2">
    <name type="scientific">miscellaneous Crenarchaeota group-15 archaeon DG-45</name>
    <dbReference type="NCBI Taxonomy" id="1685127"/>
    <lineage>
        <taxon>Archaea</taxon>
        <taxon>Candidatus Bathyarchaeota</taxon>
        <taxon>MCG-15</taxon>
    </lineage>
</organism>
<evidence type="ECO:0000313" key="2">
    <source>
        <dbReference type="Proteomes" id="UP000037210"/>
    </source>
</evidence>
<dbReference type="EMBL" id="LFWZ01000019">
    <property type="protein sequence ID" value="KON30875.1"/>
    <property type="molecule type" value="Genomic_DNA"/>
</dbReference>
<proteinExistence type="predicted"/>
<evidence type="ECO:0000313" key="1">
    <source>
        <dbReference type="EMBL" id="KON30875.1"/>
    </source>
</evidence>